<dbReference type="AlphaFoldDB" id="A0ABD4A384"/>
<proteinExistence type="predicted"/>
<protein>
    <submittedName>
        <fullName evidence="1">Uncharacterized protein</fullName>
    </submittedName>
</protein>
<dbReference type="Proteomes" id="UP000032076">
    <property type="component" value="Unassembled WGS sequence"/>
</dbReference>
<comment type="caution">
    <text evidence="1">The sequence shown here is derived from an EMBL/GenBank/DDBJ whole genome shotgun (WGS) entry which is preliminary data.</text>
</comment>
<reference evidence="1 2" key="1">
    <citation type="submission" date="2015-01" db="EMBL/GenBank/DDBJ databases">
        <title>Draft Genome Sequences of Four Bacillus thermoamylovorans Strains, Isolated From Food Products.</title>
        <authorList>
            <person name="Krawcyk A.O."/>
            <person name="Berendsen E.M."/>
            <person name="Eijlander R.T."/>
            <person name="de Jong A."/>
            <person name="Wells-Bennik M."/>
            <person name="Kuipers O.P."/>
        </authorList>
    </citation>
    <scope>NUCLEOTIDE SEQUENCE [LARGE SCALE GENOMIC DNA]</scope>
    <source>
        <strain evidence="1 2">B4167</strain>
    </source>
</reference>
<name>A0ABD4A384_9BACI</name>
<evidence type="ECO:0000313" key="2">
    <source>
        <dbReference type="Proteomes" id="UP000032076"/>
    </source>
</evidence>
<gene>
    <name evidence="1" type="ORF">B4167_3688</name>
</gene>
<evidence type="ECO:0000313" key="1">
    <source>
        <dbReference type="EMBL" id="KIO71431.1"/>
    </source>
</evidence>
<sequence>MKVIKANPYRFSIIFPGMGNPGFLLYKKFPFIFVSSLKIY</sequence>
<dbReference type="EMBL" id="JXLU01000127">
    <property type="protein sequence ID" value="KIO71431.1"/>
    <property type="molecule type" value="Genomic_DNA"/>
</dbReference>
<organism evidence="1 2">
    <name type="scientific">Caldibacillus thermoamylovorans</name>
    <dbReference type="NCBI Taxonomy" id="35841"/>
    <lineage>
        <taxon>Bacteria</taxon>
        <taxon>Bacillati</taxon>
        <taxon>Bacillota</taxon>
        <taxon>Bacilli</taxon>
        <taxon>Bacillales</taxon>
        <taxon>Bacillaceae</taxon>
        <taxon>Caldibacillus</taxon>
    </lineage>
</organism>
<accession>A0ABD4A384</accession>